<sequence>MSETGRPDVKEKEVTEKLAQHLKQMLGYEIWYRTNFVLKSFKFFPRQPDIDILLCRVNNGNRVPPITAAEVKYIRTARGGRVNPSYYSGLDEAVALLLLGFDHVLLIHVVDEKVLSKVYLGYAKLLSELIRTLGLPLGYRVYAFNSEKLLLHRVIRLGNDNSYELEGLWVIPRVNPFLGKNDDLGKAVVKNRKLLADKLGIGLNST</sequence>
<name>A0A2R6C8J1_9ARCH</name>
<comment type="caution">
    <text evidence="1">The sequence shown here is derived from an EMBL/GenBank/DDBJ whole genome shotgun (WGS) entry which is preliminary data.</text>
</comment>
<proteinExistence type="predicted"/>
<dbReference type="AlphaFoldDB" id="A0A2R6C8J1"/>
<dbReference type="Proteomes" id="UP000242015">
    <property type="component" value="Unassembled WGS sequence"/>
</dbReference>
<evidence type="ECO:0000313" key="1">
    <source>
        <dbReference type="EMBL" id="PSO07201.1"/>
    </source>
</evidence>
<dbReference type="EMBL" id="NEXF01000302">
    <property type="protein sequence ID" value="PSO07201.1"/>
    <property type="molecule type" value="Genomic_DNA"/>
</dbReference>
<accession>A0A2R6C8J1</accession>
<organism evidence="1 2">
    <name type="scientific">Candidatus Marsarchaeota G2 archaeon BE_D</name>
    <dbReference type="NCBI Taxonomy" id="1978158"/>
    <lineage>
        <taxon>Archaea</taxon>
        <taxon>Candidatus Marsarchaeota</taxon>
        <taxon>Candidatus Marsarchaeota group 2</taxon>
    </lineage>
</organism>
<gene>
    <name evidence="1" type="ORF">B9Q04_12110</name>
</gene>
<protein>
    <submittedName>
        <fullName evidence="1">Uncharacterized protein</fullName>
    </submittedName>
</protein>
<evidence type="ECO:0000313" key="2">
    <source>
        <dbReference type="Proteomes" id="UP000242015"/>
    </source>
</evidence>
<reference evidence="1 2" key="1">
    <citation type="submission" date="2017-04" db="EMBL/GenBank/DDBJ databases">
        <title>Novel microbial lineages endemic to geothermal iron-oxide mats fill important gaps in the evolutionary history of Archaea.</title>
        <authorList>
            <person name="Jay Z.J."/>
            <person name="Beam J.P."/>
            <person name="Dlakic M."/>
            <person name="Rusch D.B."/>
            <person name="Kozubal M.A."/>
            <person name="Inskeep W.P."/>
        </authorList>
    </citation>
    <scope>NUCLEOTIDE SEQUENCE [LARGE SCALE GENOMIC DNA]</scope>
    <source>
        <strain evidence="1">BE_D</strain>
    </source>
</reference>